<dbReference type="EMBL" id="VOGW01000051">
    <property type="protein sequence ID" value="TWV53658.1"/>
    <property type="molecule type" value="Genomic_DNA"/>
</dbReference>
<proteinExistence type="predicted"/>
<name>A0A5C6JXP7_9ACTN</name>
<evidence type="ECO:0000313" key="2">
    <source>
        <dbReference type="Proteomes" id="UP000320481"/>
    </source>
</evidence>
<sequence>MSPGDLDPAEAARWAARSGLSLPADRHAAVAATAHHIHSVVAVLRELEFGDTPPAHAYRAEQEQPDAAV</sequence>
<comment type="caution">
    <text evidence="1">The sequence shown here is derived from an EMBL/GenBank/DDBJ whole genome shotgun (WGS) entry which is preliminary data.</text>
</comment>
<dbReference type="RefSeq" id="WP_146464668.1">
    <property type="nucleotide sequence ID" value="NZ_VOGW01000051.1"/>
</dbReference>
<organism evidence="1 2">
    <name type="scientific">Streptomyces misionensis</name>
    <dbReference type="NCBI Taxonomy" id="67331"/>
    <lineage>
        <taxon>Bacteria</taxon>
        <taxon>Bacillati</taxon>
        <taxon>Actinomycetota</taxon>
        <taxon>Actinomycetes</taxon>
        <taxon>Kitasatosporales</taxon>
        <taxon>Streptomycetaceae</taxon>
        <taxon>Streptomyces</taxon>
    </lineage>
</organism>
<evidence type="ECO:0008006" key="3">
    <source>
        <dbReference type="Google" id="ProtNLM"/>
    </source>
</evidence>
<dbReference type="Proteomes" id="UP000320481">
    <property type="component" value="Unassembled WGS sequence"/>
</dbReference>
<accession>A0A5C6JXP7</accession>
<protein>
    <recommendedName>
        <fullName evidence="3">Amidase</fullName>
    </recommendedName>
</protein>
<keyword evidence="2" id="KW-1185">Reference proteome</keyword>
<dbReference type="AlphaFoldDB" id="A0A5C6JXP7"/>
<evidence type="ECO:0000313" key="1">
    <source>
        <dbReference type="EMBL" id="TWV53658.1"/>
    </source>
</evidence>
<gene>
    <name evidence="1" type="ORF">FRZ03_09150</name>
</gene>
<reference evidence="1" key="1">
    <citation type="journal article" date="2019" name="Microbiol. Resour. Announc.">
        <title>Draft Genomic Sequences of Streptomyces misionensis and Streptomyces albidoflavus, bacteria applied for phytopathogen biocontrol.</title>
        <authorList>
            <person name="Pylro V."/>
            <person name="Dias A."/>
            <person name="Andreote F."/>
            <person name="Varani A."/>
            <person name="Andreote C."/>
            <person name="Bernardo E."/>
            <person name="Martins T."/>
        </authorList>
    </citation>
    <scope>NUCLEOTIDE SEQUENCE [LARGE SCALE GENOMIC DNA]</scope>
    <source>
        <strain evidence="1">66</strain>
    </source>
</reference>